<proteinExistence type="predicted"/>
<evidence type="ECO:0000313" key="10">
    <source>
        <dbReference type="EMBL" id="MXN64275.1"/>
    </source>
</evidence>
<feature type="transmembrane region" description="Helical" evidence="8">
    <location>
        <begin position="243"/>
        <end position="261"/>
    </location>
</feature>
<keyword evidence="3" id="KW-0328">Glycosyltransferase</keyword>
<evidence type="ECO:0000256" key="2">
    <source>
        <dbReference type="ARBA" id="ARBA00022475"/>
    </source>
</evidence>
<evidence type="ECO:0000256" key="1">
    <source>
        <dbReference type="ARBA" id="ARBA00004651"/>
    </source>
</evidence>
<dbReference type="GO" id="GO:0010041">
    <property type="term" value="P:response to iron(III) ion"/>
    <property type="evidence" value="ECO:0007669"/>
    <property type="project" value="TreeGrafter"/>
</dbReference>
<dbReference type="GO" id="GO:0005886">
    <property type="term" value="C:plasma membrane"/>
    <property type="evidence" value="ECO:0007669"/>
    <property type="project" value="UniProtKB-SubCell"/>
</dbReference>
<organism evidence="10 11">
    <name type="scientific">Stappia sediminis</name>
    <dbReference type="NCBI Taxonomy" id="2692190"/>
    <lineage>
        <taxon>Bacteria</taxon>
        <taxon>Pseudomonadati</taxon>
        <taxon>Pseudomonadota</taxon>
        <taxon>Alphaproteobacteria</taxon>
        <taxon>Hyphomicrobiales</taxon>
        <taxon>Stappiaceae</taxon>
        <taxon>Stappia</taxon>
    </lineage>
</organism>
<accession>A0A7X3S6Y9</accession>
<feature type="transmembrane region" description="Helical" evidence="8">
    <location>
        <begin position="293"/>
        <end position="315"/>
    </location>
</feature>
<dbReference type="InterPro" id="IPR038731">
    <property type="entry name" value="RgtA/B/C-like"/>
</dbReference>
<dbReference type="PANTHER" id="PTHR33908">
    <property type="entry name" value="MANNOSYLTRANSFERASE YKCB-RELATED"/>
    <property type="match status" value="1"/>
</dbReference>
<feature type="transmembrane region" description="Helical" evidence="8">
    <location>
        <begin position="347"/>
        <end position="365"/>
    </location>
</feature>
<evidence type="ECO:0000259" key="9">
    <source>
        <dbReference type="Pfam" id="PF13231"/>
    </source>
</evidence>
<evidence type="ECO:0000256" key="3">
    <source>
        <dbReference type="ARBA" id="ARBA00022676"/>
    </source>
</evidence>
<dbReference type="PANTHER" id="PTHR33908:SF3">
    <property type="entry name" value="UNDECAPRENYL PHOSPHATE-ALPHA-4-AMINO-4-DEOXY-L-ARABINOSE ARABINOSYL TRANSFERASE"/>
    <property type="match status" value="1"/>
</dbReference>
<feature type="transmembrane region" description="Helical" evidence="8">
    <location>
        <begin position="433"/>
        <end position="453"/>
    </location>
</feature>
<dbReference type="AlphaFoldDB" id="A0A7X3S6Y9"/>
<comment type="caution">
    <text evidence="10">The sequence shown here is derived from an EMBL/GenBank/DDBJ whole genome shotgun (WGS) entry which is preliminary data.</text>
</comment>
<dbReference type="RefSeq" id="WP_160774519.1">
    <property type="nucleotide sequence ID" value="NZ_WUMV01000002.1"/>
</dbReference>
<evidence type="ECO:0000256" key="4">
    <source>
        <dbReference type="ARBA" id="ARBA00022679"/>
    </source>
</evidence>
<feature type="transmembrane region" description="Helical" evidence="8">
    <location>
        <begin position="191"/>
        <end position="208"/>
    </location>
</feature>
<feature type="domain" description="Glycosyltransferase RgtA/B/C/D-like" evidence="9">
    <location>
        <begin position="87"/>
        <end position="254"/>
    </location>
</feature>
<keyword evidence="2" id="KW-1003">Cell membrane</keyword>
<dbReference type="GO" id="GO:0016763">
    <property type="term" value="F:pentosyltransferase activity"/>
    <property type="evidence" value="ECO:0007669"/>
    <property type="project" value="TreeGrafter"/>
</dbReference>
<keyword evidence="5 8" id="KW-0812">Transmembrane</keyword>
<dbReference type="GO" id="GO:0009103">
    <property type="term" value="P:lipopolysaccharide biosynthetic process"/>
    <property type="evidence" value="ECO:0007669"/>
    <property type="project" value="TreeGrafter"/>
</dbReference>
<protein>
    <submittedName>
        <fullName evidence="10">Phospholipid carrier-dependent glycosyltransferase</fullName>
    </submittedName>
</protein>
<evidence type="ECO:0000256" key="6">
    <source>
        <dbReference type="ARBA" id="ARBA00022989"/>
    </source>
</evidence>
<keyword evidence="6 8" id="KW-1133">Transmembrane helix</keyword>
<evidence type="ECO:0000256" key="5">
    <source>
        <dbReference type="ARBA" id="ARBA00022692"/>
    </source>
</evidence>
<name>A0A7X3S6Y9_9HYPH</name>
<gene>
    <name evidence="10" type="ORF">GR183_05115</name>
</gene>
<evidence type="ECO:0000256" key="8">
    <source>
        <dbReference type="SAM" id="Phobius"/>
    </source>
</evidence>
<dbReference type="Proteomes" id="UP000433101">
    <property type="component" value="Unassembled WGS sequence"/>
</dbReference>
<evidence type="ECO:0000256" key="7">
    <source>
        <dbReference type="ARBA" id="ARBA00023136"/>
    </source>
</evidence>
<dbReference type="EMBL" id="WUMV01000002">
    <property type="protein sequence ID" value="MXN64275.1"/>
    <property type="molecule type" value="Genomic_DNA"/>
</dbReference>
<dbReference type="InterPro" id="IPR050297">
    <property type="entry name" value="LipidA_mod_glycosyltrf_83"/>
</dbReference>
<reference evidence="10 11" key="1">
    <citation type="submission" date="2019-12" db="EMBL/GenBank/DDBJ databases">
        <authorList>
            <person name="Li M."/>
        </authorList>
    </citation>
    <scope>NUCLEOTIDE SEQUENCE [LARGE SCALE GENOMIC DNA]</scope>
    <source>
        <strain evidence="10 11">GBMRC 2046</strain>
    </source>
</reference>
<feature type="transmembrane region" description="Helical" evidence="8">
    <location>
        <begin position="377"/>
        <end position="397"/>
    </location>
</feature>
<feature type="transmembrane region" description="Helical" evidence="8">
    <location>
        <begin position="140"/>
        <end position="161"/>
    </location>
</feature>
<comment type="subcellular location">
    <subcellularLocation>
        <location evidence="1">Cell membrane</location>
        <topology evidence="1">Multi-pass membrane protein</topology>
    </subcellularLocation>
</comment>
<keyword evidence="4 10" id="KW-0808">Transferase</keyword>
<evidence type="ECO:0000313" key="11">
    <source>
        <dbReference type="Proteomes" id="UP000433101"/>
    </source>
</evidence>
<feature type="transmembrane region" description="Helical" evidence="8">
    <location>
        <begin position="112"/>
        <end position="133"/>
    </location>
</feature>
<feature type="transmembrane region" description="Helical" evidence="8">
    <location>
        <begin position="29"/>
        <end position="50"/>
    </location>
</feature>
<feature type="transmembrane region" description="Helical" evidence="8">
    <location>
        <begin position="322"/>
        <end position="341"/>
    </location>
</feature>
<keyword evidence="7 8" id="KW-0472">Membrane</keyword>
<sequence>MSEVSLSARHATASEGAGRLPLWLRILGVRLLAPAALAILSIVMFVPGVFQVPPLDRDEPRFAQASKQMAETGDFVDIRFQDEARHKKPAGIYWLQAAAVEASGFGDEAPIWVYRLPSQIAAVLSVLLVYWAARAFVSPQAAFVAGVFAAITIILGVEARIAKTDATLLATILAAQGALARLWLNGRAARRWGWIFIFWTALGVSVLVKGPVGPMVAGLTIASLCVVRREVAWLKALAPLPGIAWFALVVAPWFVAIHLATDGAFFNEAVGKDFVGKIGAGQESHGAPPLTHLAAMFATFWPLPAFLILAIGAIRRRLSSDVVLFTLAWVLPSWVVFELVATKLPHYTLPLLPALSILTAAALVEGSRREAGRISRWAAAAVYFVPAFGLAAANFAVPVALGLWPSPPGAVLAIIGFVAAFAATRQFAAGRALYALAPAVGASALIFAGTWAFTMPTLDPLWISPRLAAAVKDSAPCPDPLVASAGFNEPSYVFLQGTDTLLTDAAGAANHLAGETNERCRIAVVERRREAGFLKALSAEGISAEEVGRVSGININGGDRLDIGVYRRGSEQDG</sequence>
<feature type="transmembrane region" description="Helical" evidence="8">
    <location>
        <begin position="403"/>
        <end position="421"/>
    </location>
</feature>
<dbReference type="Pfam" id="PF13231">
    <property type="entry name" value="PMT_2"/>
    <property type="match status" value="1"/>
</dbReference>
<keyword evidence="11" id="KW-1185">Reference proteome</keyword>